<evidence type="ECO:0000256" key="4">
    <source>
        <dbReference type="ARBA" id="ARBA00022833"/>
    </source>
</evidence>
<dbReference type="RefSeq" id="WP_406645554.1">
    <property type="nucleotide sequence ID" value="NZ_CP123584.1"/>
</dbReference>
<keyword evidence="4" id="KW-0862">Zinc</keyword>
<dbReference type="InterPro" id="IPR053138">
    <property type="entry name" value="N-alpha-Ac-DABA_deacetylase"/>
</dbReference>
<sequence length="338" mass="35807">MKRSKSRLSLTVDLARDGRQTGDLMLRWSDNTNPLGYHPVPIISLKNGDGPVVMILGGTHGDEFEGPAAIMRVLARLSHTDLSGQIILIPALNAPAFQASSRVSPLDGGNLNRAFPGDPDGGPTQMIAHFVETELMPRCDGVIDLHSGGKASFFHPCALATRTADDDLFDRNLALAKAFGLPLIWQLGANNDNRSVNSAAERAGVPMIAAELGGGGGVDPDITSDTELGLLRCLTHLGVINQKFPNPPAARRVEITSASHSLYAPSDGLFDRQIRAGQNVTAGALAGHFHFPGEPDRDSLALKFPHSGLILAHCARGLVRRGELLALIATDVPDAPPT</sequence>
<dbReference type="PANTHER" id="PTHR37326">
    <property type="entry name" value="BLL3975 PROTEIN"/>
    <property type="match status" value="1"/>
</dbReference>
<dbReference type="Proteomes" id="UP001623232">
    <property type="component" value="Chromosome"/>
</dbReference>
<evidence type="ECO:0000313" key="7">
    <source>
        <dbReference type="Proteomes" id="UP001623232"/>
    </source>
</evidence>
<evidence type="ECO:0000256" key="2">
    <source>
        <dbReference type="ARBA" id="ARBA00022723"/>
    </source>
</evidence>
<keyword evidence="7" id="KW-1185">Reference proteome</keyword>
<dbReference type="EMBL" id="CP123584">
    <property type="protein sequence ID" value="WZK88184.1"/>
    <property type="molecule type" value="Genomic_DNA"/>
</dbReference>
<protein>
    <submittedName>
        <fullName evidence="6">Succinylglutamate desuccinylase/aspartoacylase family protein</fullName>
    </submittedName>
</protein>
<organism evidence="6 7">
    <name type="scientific">Aliisedimentitalea scapharcae</name>
    <dbReference type="NCBI Taxonomy" id="1524259"/>
    <lineage>
        <taxon>Bacteria</taxon>
        <taxon>Pseudomonadati</taxon>
        <taxon>Pseudomonadota</taxon>
        <taxon>Alphaproteobacteria</taxon>
        <taxon>Rhodobacterales</taxon>
        <taxon>Roseobacteraceae</taxon>
        <taxon>Aliisedimentitalea</taxon>
    </lineage>
</organism>
<feature type="domain" description="Succinylglutamate desuccinylase/Aspartoacylase catalytic" evidence="5">
    <location>
        <begin position="50"/>
        <end position="237"/>
    </location>
</feature>
<reference evidence="6 7" key="1">
    <citation type="submission" date="2023-04" db="EMBL/GenBank/DDBJ databases">
        <title>Complete genome sequence of Alisedimentitalea scapharcae.</title>
        <authorList>
            <person name="Rong J.-C."/>
            <person name="Yi M.-L."/>
            <person name="Zhao Q."/>
        </authorList>
    </citation>
    <scope>NUCLEOTIDE SEQUENCE [LARGE SCALE GENOMIC DNA]</scope>
    <source>
        <strain evidence="6 7">KCTC 42119</strain>
    </source>
</reference>
<dbReference type="InterPro" id="IPR055438">
    <property type="entry name" value="AstE_AspA_cat"/>
</dbReference>
<keyword evidence="3" id="KW-0378">Hydrolase</keyword>
<dbReference type="PANTHER" id="PTHR37326:SF1">
    <property type="entry name" value="BLL3975 PROTEIN"/>
    <property type="match status" value="1"/>
</dbReference>
<dbReference type="InterPro" id="IPR043795">
    <property type="entry name" value="N-alpha-Ac-DABA-like"/>
</dbReference>
<dbReference type="Pfam" id="PF24827">
    <property type="entry name" value="AstE_AspA_cat"/>
    <property type="match status" value="1"/>
</dbReference>
<gene>
    <name evidence="6" type="ORF">QEZ52_16465</name>
</gene>
<evidence type="ECO:0000256" key="3">
    <source>
        <dbReference type="ARBA" id="ARBA00022801"/>
    </source>
</evidence>
<comment type="cofactor">
    <cofactor evidence="1">
        <name>Zn(2+)</name>
        <dbReference type="ChEBI" id="CHEBI:29105"/>
    </cofactor>
</comment>
<name>A0ABZ2XTK5_9RHOB</name>
<dbReference type="Gene3D" id="3.40.630.10">
    <property type="entry name" value="Zn peptidases"/>
    <property type="match status" value="1"/>
</dbReference>
<accession>A0ABZ2XTK5</accession>
<dbReference type="PIRSF" id="PIRSF039012">
    <property type="entry name" value="ASP"/>
    <property type="match status" value="1"/>
</dbReference>
<keyword evidence="2" id="KW-0479">Metal-binding</keyword>
<evidence type="ECO:0000259" key="5">
    <source>
        <dbReference type="Pfam" id="PF24827"/>
    </source>
</evidence>
<evidence type="ECO:0000256" key="1">
    <source>
        <dbReference type="ARBA" id="ARBA00001947"/>
    </source>
</evidence>
<dbReference type="CDD" id="cd06252">
    <property type="entry name" value="M14_ASTE_ASPA-like"/>
    <property type="match status" value="1"/>
</dbReference>
<dbReference type="SUPFAM" id="SSF53187">
    <property type="entry name" value="Zn-dependent exopeptidases"/>
    <property type="match status" value="1"/>
</dbReference>
<proteinExistence type="predicted"/>
<evidence type="ECO:0000313" key="6">
    <source>
        <dbReference type="EMBL" id="WZK88184.1"/>
    </source>
</evidence>